<dbReference type="AlphaFoldDB" id="A0A066X3T4"/>
<proteinExistence type="predicted"/>
<protein>
    <submittedName>
        <fullName evidence="1">Uncharacterized protein</fullName>
    </submittedName>
</protein>
<evidence type="ECO:0000313" key="1">
    <source>
        <dbReference type="EMBL" id="KDN60660.1"/>
    </source>
</evidence>
<keyword evidence="2" id="KW-1185">Reference proteome</keyword>
<evidence type="ECO:0000313" key="2">
    <source>
        <dbReference type="Proteomes" id="UP000027238"/>
    </source>
</evidence>
<gene>
    <name evidence="1" type="ORF">CSUB01_09495</name>
</gene>
<dbReference type="HOGENOM" id="CLU_2670965_0_0_1"/>
<name>A0A066X3T4_COLSU</name>
<organism evidence="1 2">
    <name type="scientific">Colletotrichum sublineola</name>
    <name type="common">Sorghum anthracnose fungus</name>
    <dbReference type="NCBI Taxonomy" id="1173701"/>
    <lineage>
        <taxon>Eukaryota</taxon>
        <taxon>Fungi</taxon>
        <taxon>Dikarya</taxon>
        <taxon>Ascomycota</taxon>
        <taxon>Pezizomycotina</taxon>
        <taxon>Sordariomycetes</taxon>
        <taxon>Hypocreomycetidae</taxon>
        <taxon>Glomerellales</taxon>
        <taxon>Glomerellaceae</taxon>
        <taxon>Colletotrichum</taxon>
        <taxon>Colletotrichum graminicola species complex</taxon>
    </lineage>
</organism>
<dbReference type="EMBL" id="JMSE01001485">
    <property type="protein sequence ID" value="KDN60660.1"/>
    <property type="molecule type" value="Genomic_DNA"/>
</dbReference>
<accession>A0A066X3T4</accession>
<comment type="caution">
    <text evidence="1">The sequence shown here is derived from an EMBL/GenBank/DDBJ whole genome shotgun (WGS) entry which is preliminary data.</text>
</comment>
<reference evidence="2" key="1">
    <citation type="journal article" date="2014" name="Genome Announc.">
        <title>Draft genome sequence of Colletotrichum sublineola, a destructive pathogen of cultivated sorghum.</title>
        <authorList>
            <person name="Baroncelli R."/>
            <person name="Sanz-Martin J.M."/>
            <person name="Rech G.E."/>
            <person name="Sukno S.A."/>
            <person name="Thon M.R."/>
        </authorList>
    </citation>
    <scope>NUCLEOTIDE SEQUENCE [LARGE SCALE GENOMIC DNA]</scope>
    <source>
        <strain evidence="2">TX430BB</strain>
    </source>
</reference>
<dbReference type="Proteomes" id="UP000027238">
    <property type="component" value="Unassembled WGS sequence"/>
</dbReference>
<sequence length="75" mass="7654">MEGMNSNKTICLCSACSALLRPFAPAFAPAPAAAPTTLHCITCARQICGRRTFLVPAAAAAAAAARDGRSTESDD</sequence>